<comment type="caution">
    <text evidence="1">The sequence shown here is derived from an EMBL/GenBank/DDBJ whole genome shotgun (WGS) entry which is preliminary data.</text>
</comment>
<evidence type="ECO:0000313" key="2">
    <source>
        <dbReference type="Proteomes" id="UP000248856"/>
    </source>
</evidence>
<name>A0A328Z1Y8_9BURK</name>
<sequence>MLSLEKSSRSTAVILGAIRELVDDTTYAAFDATVSATVGGKLKIDAEPIHVLLINSRPNYALIDVMWEDAGYKNYQDMGLFGRMSTQWQTAEKIAPRTIRVAGDTYHVDIVY</sequence>
<dbReference type="AlphaFoldDB" id="A0A328Z1Y8"/>
<accession>A0A328Z1Y8</accession>
<organism evidence="1 2">
    <name type="scientific">Paracidovorax anthurii</name>
    <dbReference type="NCBI Taxonomy" id="78229"/>
    <lineage>
        <taxon>Bacteria</taxon>
        <taxon>Pseudomonadati</taxon>
        <taxon>Pseudomonadota</taxon>
        <taxon>Betaproteobacteria</taxon>
        <taxon>Burkholderiales</taxon>
        <taxon>Comamonadaceae</taxon>
        <taxon>Paracidovorax</taxon>
    </lineage>
</organism>
<protein>
    <submittedName>
        <fullName evidence="1">Uncharacterized protein</fullName>
    </submittedName>
</protein>
<dbReference type="EMBL" id="QLTA01000030">
    <property type="protein sequence ID" value="RAR78512.1"/>
    <property type="molecule type" value="Genomic_DNA"/>
</dbReference>
<keyword evidence="2" id="KW-1185">Reference proteome</keyword>
<gene>
    <name evidence="1" type="ORF">AX018_103013</name>
</gene>
<reference evidence="1 2" key="1">
    <citation type="submission" date="2018-06" db="EMBL/GenBank/DDBJ databases">
        <title>Genomic Encyclopedia of Archaeal and Bacterial Type Strains, Phase II (KMG-II): from individual species to whole genera.</title>
        <authorList>
            <person name="Goeker M."/>
        </authorList>
    </citation>
    <scope>NUCLEOTIDE SEQUENCE [LARGE SCALE GENOMIC DNA]</scope>
    <source>
        <strain evidence="1 2">CFPB 3232</strain>
    </source>
</reference>
<dbReference type="RefSeq" id="WP_111878470.1">
    <property type="nucleotide sequence ID" value="NZ_CBCSGC010000072.1"/>
</dbReference>
<evidence type="ECO:0000313" key="1">
    <source>
        <dbReference type="EMBL" id="RAR78512.1"/>
    </source>
</evidence>
<proteinExistence type="predicted"/>
<dbReference type="Proteomes" id="UP000248856">
    <property type="component" value="Unassembled WGS sequence"/>
</dbReference>